<dbReference type="Gene3D" id="1.10.10.10">
    <property type="entry name" value="Winged helix-like DNA-binding domain superfamily/Winged helix DNA-binding domain"/>
    <property type="match status" value="1"/>
</dbReference>
<organism evidence="5 6">
    <name type="scientific">Desulfocapsa sulfexigens (strain DSM 10523 / SB164P1)</name>
    <dbReference type="NCBI Taxonomy" id="1167006"/>
    <lineage>
        <taxon>Bacteria</taxon>
        <taxon>Pseudomonadati</taxon>
        <taxon>Thermodesulfobacteriota</taxon>
        <taxon>Desulfobulbia</taxon>
        <taxon>Desulfobulbales</taxon>
        <taxon>Desulfocapsaceae</taxon>
        <taxon>Desulfocapsa</taxon>
    </lineage>
</organism>
<dbReference type="KEGG" id="dsf:UWK_02870"/>
<dbReference type="PRINTS" id="PR00598">
    <property type="entry name" value="HTHMARR"/>
</dbReference>
<dbReference type="RefSeq" id="WP_015405087.1">
    <property type="nucleotide sequence ID" value="NC_020304.1"/>
</dbReference>
<keyword evidence="6" id="KW-1185">Reference proteome</keyword>
<reference evidence="6" key="1">
    <citation type="journal article" date="2013" name="Stand. Genomic Sci.">
        <title>Complete genome sequence of Desulfocapsa sulfexigens, a marine deltaproteobacterium specialized in disproportionating inorganic sulfur compounds.</title>
        <authorList>
            <person name="Finster K.W."/>
            <person name="Kjeldsen K.U."/>
            <person name="Kube M."/>
            <person name="Reinhardt R."/>
            <person name="Mussmann M."/>
            <person name="Amann R."/>
            <person name="Schreiber L."/>
        </authorList>
    </citation>
    <scope>NUCLEOTIDE SEQUENCE [LARGE SCALE GENOMIC DNA]</scope>
    <source>
        <strain evidence="6">DSM 10523 / SB164P1</strain>
    </source>
</reference>
<feature type="domain" description="HTH marR-type" evidence="4">
    <location>
        <begin position="6"/>
        <end position="138"/>
    </location>
</feature>
<dbReference type="eggNOG" id="COG1846">
    <property type="taxonomic scope" value="Bacteria"/>
</dbReference>
<dbReference type="InterPro" id="IPR000835">
    <property type="entry name" value="HTH_MarR-typ"/>
</dbReference>
<dbReference type="PANTHER" id="PTHR42756:SF1">
    <property type="entry name" value="TRANSCRIPTIONAL REPRESSOR OF EMRAB OPERON"/>
    <property type="match status" value="1"/>
</dbReference>
<protein>
    <submittedName>
        <fullName evidence="5">Transcriptional regulator</fullName>
    </submittedName>
</protein>
<evidence type="ECO:0000256" key="2">
    <source>
        <dbReference type="ARBA" id="ARBA00023125"/>
    </source>
</evidence>
<dbReference type="PROSITE" id="PS50995">
    <property type="entry name" value="HTH_MARR_2"/>
    <property type="match status" value="1"/>
</dbReference>
<evidence type="ECO:0000313" key="6">
    <source>
        <dbReference type="Proteomes" id="UP000011721"/>
    </source>
</evidence>
<keyword evidence="1" id="KW-0805">Transcription regulation</keyword>
<dbReference type="GO" id="GO:0003700">
    <property type="term" value="F:DNA-binding transcription factor activity"/>
    <property type="evidence" value="ECO:0007669"/>
    <property type="project" value="InterPro"/>
</dbReference>
<dbReference type="OrthoDB" id="195851at2"/>
<dbReference type="SUPFAM" id="SSF46785">
    <property type="entry name" value="Winged helix' DNA-binding domain"/>
    <property type="match status" value="1"/>
</dbReference>
<dbReference type="InterPro" id="IPR036388">
    <property type="entry name" value="WH-like_DNA-bd_sf"/>
</dbReference>
<sequence>MAKCERKPIGRLLYMTAQAMTLHAEKVLKPYDMTVEQLHILKNMDENTALSHQELSKIVQKSAANVTRILDRLERKNYIRREKNPKDRRSILVLITAQGRDLVAEVSLVLEAFTKQLTRGITIEEQDLFTQILCTMQGNLETTIK</sequence>
<dbReference type="HOGENOM" id="CLU_083287_18_6_7"/>
<evidence type="ECO:0000259" key="4">
    <source>
        <dbReference type="PROSITE" id="PS50995"/>
    </source>
</evidence>
<dbReference type="AlphaFoldDB" id="M1PSV6"/>
<evidence type="ECO:0000256" key="3">
    <source>
        <dbReference type="ARBA" id="ARBA00023163"/>
    </source>
</evidence>
<dbReference type="Proteomes" id="UP000011721">
    <property type="component" value="Chromosome"/>
</dbReference>
<dbReference type="PANTHER" id="PTHR42756">
    <property type="entry name" value="TRANSCRIPTIONAL REGULATOR, MARR"/>
    <property type="match status" value="1"/>
</dbReference>
<dbReference type="GO" id="GO:0003677">
    <property type="term" value="F:DNA binding"/>
    <property type="evidence" value="ECO:0007669"/>
    <property type="project" value="UniProtKB-KW"/>
</dbReference>
<name>M1PSV6_DESSD</name>
<keyword evidence="2" id="KW-0238">DNA-binding</keyword>
<keyword evidence="3" id="KW-0804">Transcription</keyword>
<accession>M1PSV6</accession>
<gene>
    <name evidence="5" type="ordered locus">UWK_02870</name>
</gene>
<evidence type="ECO:0000256" key="1">
    <source>
        <dbReference type="ARBA" id="ARBA00023015"/>
    </source>
</evidence>
<dbReference type="Pfam" id="PF01047">
    <property type="entry name" value="MarR"/>
    <property type="match status" value="1"/>
</dbReference>
<dbReference type="STRING" id="1167006.UWK_02870"/>
<dbReference type="EMBL" id="CP003985">
    <property type="protein sequence ID" value="AGF79401.1"/>
    <property type="molecule type" value="Genomic_DNA"/>
</dbReference>
<dbReference type="InterPro" id="IPR036390">
    <property type="entry name" value="WH_DNA-bd_sf"/>
</dbReference>
<dbReference type="SMART" id="SM00347">
    <property type="entry name" value="HTH_MARR"/>
    <property type="match status" value="1"/>
</dbReference>
<evidence type="ECO:0000313" key="5">
    <source>
        <dbReference type="EMBL" id="AGF79401.1"/>
    </source>
</evidence>
<proteinExistence type="predicted"/>